<dbReference type="PANTHER" id="PTHR30093">
    <property type="entry name" value="GENERAL SECRETION PATHWAY PROTEIN G"/>
    <property type="match status" value="1"/>
</dbReference>
<accession>A0A844G693</accession>
<dbReference type="PANTHER" id="PTHR30093:SF2">
    <property type="entry name" value="TYPE II SECRETION SYSTEM PROTEIN H"/>
    <property type="match status" value="1"/>
</dbReference>
<protein>
    <submittedName>
        <fullName evidence="2">Type II secretion system protein</fullName>
    </submittedName>
</protein>
<dbReference type="InterPro" id="IPR012902">
    <property type="entry name" value="N_methyl_site"/>
</dbReference>
<gene>
    <name evidence="2" type="ORF">FYJ85_15330</name>
</gene>
<reference evidence="2 3" key="1">
    <citation type="submission" date="2019-08" db="EMBL/GenBank/DDBJ databases">
        <title>In-depth cultivation of the pig gut microbiome towards novel bacterial diversity and tailored functional studies.</title>
        <authorList>
            <person name="Wylensek D."/>
            <person name="Hitch T.C.A."/>
            <person name="Clavel T."/>
        </authorList>
    </citation>
    <scope>NUCLEOTIDE SEQUENCE [LARGE SCALE GENOMIC DNA]</scope>
    <source>
        <strain evidence="2 3">BBE-744-WT-12</strain>
    </source>
</reference>
<dbReference type="InterPro" id="IPR045584">
    <property type="entry name" value="Pilin-like"/>
</dbReference>
<dbReference type="Proteomes" id="UP000435649">
    <property type="component" value="Unassembled WGS sequence"/>
</dbReference>
<evidence type="ECO:0000313" key="2">
    <source>
        <dbReference type="EMBL" id="MST98412.1"/>
    </source>
</evidence>
<dbReference type="GO" id="GO:0015628">
    <property type="term" value="P:protein secretion by the type II secretion system"/>
    <property type="evidence" value="ECO:0007669"/>
    <property type="project" value="InterPro"/>
</dbReference>
<dbReference type="InterPro" id="IPR000983">
    <property type="entry name" value="Bac_GSPG_pilin"/>
</dbReference>
<keyword evidence="3" id="KW-1185">Reference proteome</keyword>
<dbReference type="Pfam" id="PF07963">
    <property type="entry name" value="N_methyl"/>
    <property type="match status" value="1"/>
</dbReference>
<name>A0A844G693_9BACT</name>
<dbReference type="GO" id="GO:0015627">
    <property type="term" value="C:type II protein secretion system complex"/>
    <property type="evidence" value="ECO:0007669"/>
    <property type="project" value="InterPro"/>
</dbReference>
<proteinExistence type="predicted"/>
<dbReference type="RefSeq" id="WP_154419421.1">
    <property type="nucleotide sequence ID" value="NZ_CALXOB010000027.1"/>
</dbReference>
<dbReference type="AlphaFoldDB" id="A0A844G693"/>
<dbReference type="PRINTS" id="PR00813">
    <property type="entry name" value="BCTERIALGSPG"/>
</dbReference>
<evidence type="ECO:0000256" key="1">
    <source>
        <dbReference type="ARBA" id="ARBA00022481"/>
    </source>
</evidence>
<organism evidence="2 3">
    <name type="scientific">Victivallis lenta</name>
    <dbReference type="NCBI Taxonomy" id="2606640"/>
    <lineage>
        <taxon>Bacteria</taxon>
        <taxon>Pseudomonadati</taxon>
        <taxon>Lentisphaerota</taxon>
        <taxon>Lentisphaeria</taxon>
        <taxon>Victivallales</taxon>
        <taxon>Victivallaceae</taxon>
        <taxon>Victivallis</taxon>
    </lineage>
</organism>
<evidence type="ECO:0000313" key="3">
    <source>
        <dbReference type="Proteomes" id="UP000435649"/>
    </source>
</evidence>
<dbReference type="EMBL" id="VUNS01000019">
    <property type="protein sequence ID" value="MST98412.1"/>
    <property type="molecule type" value="Genomic_DNA"/>
</dbReference>
<dbReference type="NCBIfam" id="TIGR02532">
    <property type="entry name" value="IV_pilin_GFxxxE"/>
    <property type="match status" value="1"/>
</dbReference>
<dbReference type="Gene3D" id="3.30.700.10">
    <property type="entry name" value="Glycoprotein, Type 4 Pilin"/>
    <property type="match status" value="1"/>
</dbReference>
<sequence length="210" mass="23475">MKKSPFTLIELLVVIAIIAILASMLLPALSQARERGKTTACLNQLKQVGLGIGMYANDNADQIPSKWEGDMRAVSNWKTRCGLGLLTPSYLPMQGKVTGADVVKGAGYGRSRLMHCPSNLNSFVKTVNFSDYNYRYYDGYGKISKQTGLHPDFKIRWSAVMMVQDEVGAFNQAYHAGKTNQLYYGGHAGTIASSRYFGKTWQWKYMNEEF</sequence>
<keyword evidence="1" id="KW-0488">Methylation</keyword>
<dbReference type="SUPFAM" id="SSF54523">
    <property type="entry name" value="Pili subunits"/>
    <property type="match status" value="1"/>
</dbReference>
<comment type="caution">
    <text evidence="2">The sequence shown here is derived from an EMBL/GenBank/DDBJ whole genome shotgun (WGS) entry which is preliminary data.</text>
</comment>